<dbReference type="HAMAP" id="MF_00198">
    <property type="entry name" value="Spermidine_synth"/>
    <property type="match status" value="1"/>
</dbReference>
<reference evidence="9 10" key="1">
    <citation type="submission" date="2019-04" db="EMBL/GenBank/DDBJ databases">
        <authorList>
            <person name="Poehlein A."/>
            <person name="Bengelsdorf F.R."/>
            <person name="Duerre P."/>
            <person name="Daniel R."/>
        </authorList>
    </citation>
    <scope>NUCLEOTIDE SEQUENCE [LARGE SCALE GENOMIC DNA]</scope>
    <source>
        <strain evidence="9 10">BS-1</strain>
    </source>
</reference>
<evidence type="ECO:0000256" key="4">
    <source>
        <dbReference type="HAMAP-Rule" id="MF_00198"/>
    </source>
</evidence>
<evidence type="ECO:0000256" key="6">
    <source>
        <dbReference type="RuleBase" id="RU003836"/>
    </source>
</evidence>
<feature type="binding site" evidence="4">
    <location>
        <position position="86"/>
    </location>
    <ligand>
        <name>spermidine</name>
        <dbReference type="ChEBI" id="CHEBI:57834"/>
    </ligand>
</feature>
<evidence type="ECO:0000256" key="7">
    <source>
        <dbReference type="RuleBase" id="RU003837"/>
    </source>
</evidence>
<dbReference type="InterPro" id="IPR029063">
    <property type="entry name" value="SAM-dependent_MTases_sf"/>
</dbReference>
<accession>A0A4Z0YFI3</accession>
<dbReference type="InterPro" id="IPR030373">
    <property type="entry name" value="PABS_CS"/>
</dbReference>
<comment type="pathway">
    <text evidence="4">Amine and polyamine biosynthesis; spermidine biosynthesis; spermidine from putrescine: step 1/1.</text>
</comment>
<name>A0A4Z0YFI3_9FIRM</name>
<evidence type="ECO:0000256" key="5">
    <source>
        <dbReference type="PROSITE-ProRule" id="PRU00354"/>
    </source>
</evidence>
<gene>
    <name evidence="9" type="primary">speE_1</name>
    <name evidence="4" type="synonym">speE</name>
    <name evidence="9" type="ORF">CAGA_00720</name>
</gene>
<evidence type="ECO:0000259" key="8">
    <source>
        <dbReference type="PROSITE" id="PS51006"/>
    </source>
</evidence>
<feature type="binding site" evidence="4">
    <location>
        <position position="162"/>
    </location>
    <ligand>
        <name>S-methyl-5'-thioadenosine</name>
        <dbReference type="ChEBI" id="CHEBI:17509"/>
    </ligand>
</feature>
<feature type="active site" description="Proton acceptor" evidence="4 5">
    <location>
        <position position="155"/>
    </location>
</feature>
<feature type="binding site" evidence="4">
    <location>
        <position position="106"/>
    </location>
    <ligand>
        <name>S-methyl-5'-thioadenosine</name>
        <dbReference type="ChEBI" id="CHEBI:17509"/>
    </ligand>
</feature>
<evidence type="ECO:0000256" key="1">
    <source>
        <dbReference type="ARBA" id="ARBA00007867"/>
    </source>
</evidence>
<comment type="catalytic activity">
    <reaction evidence="4 7">
        <text>S-adenosyl 3-(methylsulfanyl)propylamine + putrescine = S-methyl-5'-thioadenosine + spermidine + H(+)</text>
        <dbReference type="Rhea" id="RHEA:12721"/>
        <dbReference type="ChEBI" id="CHEBI:15378"/>
        <dbReference type="ChEBI" id="CHEBI:17509"/>
        <dbReference type="ChEBI" id="CHEBI:57443"/>
        <dbReference type="ChEBI" id="CHEBI:57834"/>
        <dbReference type="ChEBI" id="CHEBI:326268"/>
        <dbReference type="EC" id="2.5.1.16"/>
    </reaction>
</comment>
<dbReference type="Pfam" id="PF17284">
    <property type="entry name" value="Spermine_synt_N"/>
    <property type="match status" value="1"/>
</dbReference>
<evidence type="ECO:0000256" key="2">
    <source>
        <dbReference type="ARBA" id="ARBA00022679"/>
    </source>
</evidence>
<feature type="domain" description="PABS" evidence="8">
    <location>
        <begin position="2"/>
        <end position="237"/>
    </location>
</feature>
<dbReference type="Proteomes" id="UP000297714">
    <property type="component" value="Unassembled WGS sequence"/>
</dbReference>
<keyword evidence="3 4" id="KW-0620">Polyamine biosynthesis</keyword>
<dbReference type="EMBL" id="SRMQ01000001">
    <property type="protein sequence ID" value="TGJ77680.1"/>
    <property type="molecule type" value="Genomic_DNA"/>
</dbReference>
<organism evidence="9 10">
    <name type="scientific">Caproiciproducens galactitolivorans</name>
    <dbReference type="NCBI Taxonomy" id="642589"/>
    <lineage>
        <taxon>Bacteria</taxon>
        <taxon>Bacillati</taxon>
        <taxon>Bacillota</taxon>
        <taxon>Clostridia</taxon>
        <taxon>Eubacteriales</taxon>
        <taxon>Acutalibacteraceae</taxon>
        <taxon>Caproiciproducens</taxon>
    </lineage>
</organism>
<feature type="binding site" evidence="4">
    <location>
        <begin position="155"/>
        <end position="158"/>
    </location>
    <ligand>
        <name>spermidine</name>
        <dbReference type="ChEBI" id="CHEBI:57834"/>
    </ligand>
</feature>
<dbReference type="PANTHER" id="PTHR11558:SF11">
    <property type="entry name" value="SPERMIDINE SYNTHASE"/>
    <property type="match status" value="1"/>
</dbReference>
<feature type="binding site" evidence="4">
    <location>
        <begin position="137"/>
        <end position="138"/>
    </location>
    <ligand>
        <name>S-methyl-5'-thioadenosine</name>
        <dbReference type="ChEBI" id="CHEBI:17509"/>
    </ligand>
</feature>
<dbReference type="PANTHER" id="PTHR11558">
    <property type="entry name" value="SPERMIDINE/SPERMINE SYNTHASE"/>
    <property type="match status" value="1"/>
</dbReference>
<dbReference type="PROSITE" id="PS51006">
    <property type="entry name" value="PABS_2"/>
    <property type="match status" value="1"/>
</dbReference>
<feature type="binding site" evidence="4">
    <location>
        <position position="62"/>
    </location>
    <ligand>
        <name>spermidine</name>
        <dbReference type="ChEBI" id="CHEBI:57834"/>
    </ligand>
</feature>
<dbReference type="OrthoDB" id="9793120at2"/>
<dbReference type="UniPathway" id="UPA00248">
    <property type="reaction ID" value="UER00314"/>
</dbReference>
<keyword evidence="4 7" id="KW-0745">Spermidine biosynthesis</keyword>
<feature type="binding site" evidence="4">
    <location>
        <position position="31"/>
    </location>
    <ligand>
        <name>S-methyl-5'-thioadenosine</name>
        <dbReference type="ChEBI" id="CHEBI:17509"/>
    </ligand>
</feature>
<dbReference type="Pfam" id="PF01564">
    <property type="entry name" value="Spermine_synth"/>
    <property type="match status" value="1"/>
</dbReference>
<dbReference type="InterPro" id="IPR037163">
    <property type="entry name" value="Spermidine_synt_N_sf"/>
</dbReference>
<comment type="similarity">
    <text evidence="1 4 6">Belongs to the spermidine/spermine synthase family.</text>
</comment>
<protein>
    <recommendedName>
        <fullName evidence="4">Polyamine aminopropyltransferase</fullName>
    </recommendedName>
    <alternativeName>
        <fullName evidence="4">Putrescine aminopropyltransferase</fullName>
        <shortName evidence="4">PAPT</shortName>
    </alternativeName>
    <alternativeName>
        <fullName evidence="4">Spermidine synthase</fullName>
        <shortName evidence="4">SPDS</shortName>
        <shortName evidence="4">SPDSY</shortName>
        <ecNumber evidence="4">2.5.1.16</ecNumber>
    </alternativeName>
</protein>
<dbReference type="GO" id="GO:0004766">
    <property type="term" value="F:spermidine synthase activity"/>
    <property type="evidence" value="ECO:0007669"/>
    <property type="project" value="UniProtKB-UniRule"/>
</dbReference>
<dbReference type="NCBIfam" id="TIGR00417">
    <property type="entry name" value="speE"/>
    <property type="match status" value="1"/>
</dbReference>
<keyword evidence="10" id="KW-1185">Reference proteome</keyword>
<dbReference type="Gene3D" id="2.30.140.10">
    <property type="entry name" value="Spermidine synthase, tetramerisation domain"/>
    <property type="match status" value="1"/>
</dbReference>
<dbReference type="InterPro" id="IPR001045">
    <property type="entry name" value="Spermi_synthase"/>
</dbReference>
<evidence type="ECO:0000313" key="9">
    <source>
        <dbReference type="EMBL" id="TGJ77680.1"/>
    </source>
</evidence>
<dbReference type="GO" id="GO:0008295">
    <property type="term" value="P:spermidine biosynthetic process"/>
    <property type="evidence" value="ECO:0007669"/>
    <property type="project" value="UniProtKB-UniRule"/>
</dbReference>
<comment type="caution">
    <text evidence="9">The sequence shown here is derived from an EMBL/GenBank/DDBJ whole genome shotgun (WGS) entry which is preliminary data.</text>
</comment>
<dbReference type="GO" id="GO:0005829">
    <property type="term" value="C:cytosol"/>
    <property type="evidence" value="ECO:0007669"/>
    <property type="project" value="TreeGrafter"/>
</dbReference>
<dbReference type="NCBIfam" id="NF002010">
    <property type="entry name" value="PRK00811.1"/>
    <property type="match status" value="1"/>
</dbReference>
<evidence type="ECO:0000256" key="3">
    <source>
        <dbReference type="ARBA" id="ARBA00023115"/>
    </source>
</evidence>
<evidence type="ECO:0000313" key="10">
    <source>
        <dbReference type="Proteomes" id="UP000297714"/>
    </source>
</evidence>
<proteinExistence type="inferred from homology"/>
<keyword evidence="2 4" id="KW-0808">Transferase</keyword>
<sequence length="284" mass="32949">MDLWFTEEHTKDVRFSIRVEKQIHSEQSRYQRIDVFESDEFGRLLTLDGQIMLTEKDEFIYHEMIVHVPMAVNPNIKNVLVIGGGDGGTVRELTQYRSIERIDLAELDERVLEVSRKYFPRISQNLSDPRVSFSFEDGLKFIREKEKEYDLILVDSTDPSGPGEGLFTKEFYGSCCNALKENGILVNQQECAYYADYSKFMKRAYQRMREIFPVCRIYQAQIPSYPSGNWVFGFASKGLDPVSDLQSTKWKALGLKTRYYNTDVHVGSFAIPNYIRDMLTDATE</sequence>
<dbReference type="SUPFAM" id="SSF53335">
    <property type="entry name" value="S-adenosyl-L-methionine-dependent methyltransferases"/>
    <property type="match status" value="1"/>
</dbReference>
<comment type="function">
    <text evidence="4">Catalyzes the irreversible transfer of a propylamine group from the amino donor S-adenosylmethioninamine (decarboxy-AdoMet) to putrescine (1,4-diaminobutane) to yield spermidine.</text>
</comment>
<dbReference type="AlphaFoldDB" id="A0A4Z0YFI3"/>
<comment type="subunit">
    <text evidence="4">Homodimer or homotetramer.</text>
</comment>
<dbReference type="PROSITE" id="PS01330">
    <property type="entry name" value="PABS_1"/>
    <property type="match status" value="1"/>
</dbReference>
<dbReference type="InterPro" id="IPR035246">
    <property type="entry name" value="Spermidine_synt_N"/>
</dbReference>
<dbReference type="EC" id="2.5.1.16" evidence="4"/>
<dbReference type="Gene3D" id="3.40.50.150">
    <property type="entry name" value="Vaccinia Virus protein VP39"/>
    <property type="match status" value="1"/>
</dbReference>
<dbReference type="InterPro" id="IPR030374">
    <property type="entry name" value="PABS"/>
</dbReference>
<dbReference type="CDD" id="cd02440">
    <property type="entry name" value="AdoMet_MTases"/>
    <property type="match status" value="1"/>
</dbReference>
<dbReference type="RefSeq" id="WP_135656584.1">
    <property type="nucleotide sequence ID" value="NZ_JAJUFJ010000010.1"/>
</dbReference>